<feature type="compositionally biased region" description="Basic and acidic residues" evidence="1">
    <location>
        <begin position="80"/>
        <end position="101"/>
    </location>
</feature>
<organism evidence="2 3">
    <name type="scientific">Sphagnum jensenii</name>
    <dbReference type="NCBI Taxonomy" id="128206"/>
    <lineage>
        <taxon>Eukaryota</taxon>
        <taxon>Viridiplantae</taxon>
        <taxon>Streptophyta</taxon>
        <taxon>Embryophyta</taxon>
        <taxon>Bryophyta</taxon>
        <taxon>Sphagnophytina</taxon>
        <taxon>Sphagnopsida</taxon>
        <taxon>Sphagnales</taxon>
        <taxon>Sphagnaceae</taxon>
        <taxon>Sphagnum</taxon>
    </lineage>
</organism>
<feature type="region of interest" description="Disordered" evidence="1">
    <location>
        <begin position="1"/>
        <end position="20"/>
    </location>
</feature>
<accession>A0ABP0WES1</accession>
<evidence type="ECO:0000256" key="1">
    <source>
        <dbReference type="SAM" id="MobiDB-lite"/>
    </source>
</evidence>
<dbReference type="EMBL" id="OZ020111">
    <property type="protein sequence ID" value="CAK9264025.1"/>
    <property type="molecule type" value="Genomic_DNA"/>
</dbReference>
<reference evidence="2" key="1">
    <citation type="submission" date="2024-02" db="EMBL/GenBank/DDBJ databases">
        <authorList>
            <consortium name="ELIXIR-Norway"/>
            <consortium name="Elixir Norway"/>
        </authorList>
    </citation>
    <scope>NUCLEOTIDE SEQUENCE</scope>
</reference>
<name>A0ABP0WES1_9BRYO</name>
<proteinExistence type="predicted"/>
<evidence type="ECO:0000313" key="2">
    <source>
        <dbReference type="EMBL" id="CAK9264025.1"/>
    </source>
</evidence>
<gene>
    <name evidence="2" type="ORF">CSSPJE1EN1_LOCUS9503</name>
</gene>
<sequence>MAAGNFTTEEPSLHPTTPSNAAGFPCLPPWPTSGPCRGPFYQLREAAHYTTIKMNTALRISINLTSIGSNFREGGEEILKERRWSSHSSKESWKEKPDGKGNCKGRTSPRSQAREHEQSPIDPSHLGGSIPLGCAAQEERAAFC</sequence>
<dbReference type="Proteomes" id="UP001497444">
    <property type="component" value="Chromosome 16"/>
</dbReference>
<evidence type="ECO:0000313" key="3">
    <source>
        <dbReference type="Proteomes" id="UP001497444"/>
    </source>
</evidence>
<protein>
    <submittedName>
        <fullName evidence="2">Uncharacterized protein</fullName>
    </submittedName>
</protein>
<feature type="region of interest" description="Disordered" evidence="1">
    <location>
        <begin position="80"/>
        <end position="131"/>
    </location>
</feature>
<keyword evidence="3" id="KW-1185">Reference proteome</keyword>